<accession>A0A2P2PZM4</accession>
<name>A0A2P2PZM4_RHIMU</name>
<keyword evidence="1" id="KW-1133">Transmembrane helix</keyword>
<dbReference type="EMBL" id="GGEC01079655">
    <property type="protein sequence ID" value="MBX60139.1"/>
    <property type="molecule type" value="Transcribed_RNA"/>
</dbReference>
<proteinExistence type="predicted"/>
<evidence type="ECO:0000313" key="2">
    <source>
        <dbReference type="EMBL" id="MBX60139.1"/>
    </source>
</evidence>
<protein>
    <submittedName>
        <fullName evidence="2">Uncharacterized protein</fullName>
    </submittedName>
</protein>
<keyword evidence="1" id="KW-0812">Transmembrane</keyword>
<evidence type="ECO:0000256" key="1">
    <source>
        <dbReference type="SAM" id="Phobius"/>
    </source>
</evidence>
<dbReference type="AlphaFoldDB" id="A0A2P2PZM4"/>
<sequence>MLTRRVLQHIICIVSFFNLLLVLVLLLSPSPVLPLRMNPSLSFPSCFSSHELQGL</sequence>
<reference evidence="2" key="1">
    <citation type="submission" date="2018-02" db="EMBL/GenBank/DDBJ databases">
        <title>Rhizophora mucronata_Transcriptome.</title>
        <authorList>
            <person name="Meera S.P."/>
            <person name="Sreeshan A."/>
            <person name="Augustine A."/>
        </authorList>
    </citation>
    <scope>NUCLEOTIDE SEQUENCE</scope>
    <source>
        <tissue evidence="2">Leaf</tissue>
    </source>
</reference>
<organism evidence="2">
    <name type="scientific">Rhizophora mucronata</name>
    <name type="common">Asiatic mangrove</name>
    <dbReference type="NCBI Taxonomy" id="61149"/>
    <lineage>
        <taxon>Eukaryota</taxon>
        <taxon>Viridiplantae</taxon>
        <taxon>Streptophyta</taxon>
        <taxon>Embryophyta</taxon>
        <taxon>Tracheophyta</taxon>
        <taxon>Spermatophyta</taxon>
        <taxon>Magnoliopsida</taxon>
        <taxon>eudicotyledons</taxon>
        <taxon>Gunneridae</taxon>
        <taxon>Pentapetalae</taxon>
        <taxon>rosids</taxon>
        <taxon>fabids</taxon>
        <taxon>Malpighiales</taxon>
        <taxon>Rhizophoraceae</taxon>
        <taxon>Rhizophora</taxon>
    </lineage>
</organism>
<keyword evidence="1" id="KW-0472">Membrane</keyword>
<feature type="transmembrane region" description="Helical" evidence="1">
    <location>
        <begin position="6"/>
        <end position="27"/>
    </location>
</feature>